<sequence>MACGSACCASPKATSVVMRSLPLPVLNTDAGSSATPCKEEKSCQPELNTMADNPKTLTLPTAARENSLLAVTLPVLTDLRSARVLLRSTRQAVHLQIAPAEMAERRVNDMLAAPGINISPDWKRLAAFVVHYSL</sequence>
<dbReference type="Proteomes" id="UP000001055">
    <property type="component" value="Unassembled WGS sequence"/>
</dbReference>
<proteinExistence type="predicted"/>
<gene>
    <name evidence="1" type="ORF">SNOG_06155</name>
</gene>
<dbReference type="KEGG" id="pno:SNOG_06155"/>
<dbReference type="VEuPathDB" id="FungiDB:JI435_061540"/>
<accession>Q0UQ09</accession>
<name>Q0UQ09_PHANO</name>
<protein>
    <submittedName>
        <fullName evidence="1">Uncharacterized protein</fullName>
    </submittedName>
</protein>
<dbReference type="EMBL" id="CH445333">
    <property type="protein sequence ID" value="EAT85986.1"/>
    <property type="molecule type" value="Genomic_DNA"/>
</dbReference>
<organism evidence="1 2">
    <name type="scientific">Phaeosphaeria nodorum (strain SN15 / ATCC MYA-4574 / FGSC 10173)</name>
    <name type="common">Glume blotch fungus</name>
    <name type="synonym">Parastagonospora nodorum</name>
    <dbReference type="NCBI Taxonomy" id="321614"/>
    <lineage>
        <taxon>Eukaryota</taxon>
        <taxon>Fungi</taxon>
        <taxon>Dikarya</taxon>
        <taxon>Ascomycota</taxon>
        <taxon>Pezizomycotina</taxon>
        <taxon>Dothideomycetes</taxon>
        <taxon>Pleosporomycetidae</taxon>
        <taxon>Pleosporales</taxon>
        <taxon>Pleosporineae</taxon>
        <taxon>Phaeosphaeriaceae</taxon>
        <taxon>Parastagonospora</taxon>
    </lineage>
</organism>
<dbReference type="GeneID" id="5973417"/>
<dbReference type="RefSeq" id="XP_001796538.1">
    <property type="nucleotide sequence ID" value="XM_001796486.1"/>
</dbReference>
<dbReference type="InParanoid" id="Q0UQ09"/>
<dbReference type="AlphaFoldDB" id="Q0UQ09"/>
<evidence type="ECO:0000313" key="2">
    <source>
        <dbReference type="Proteomes" id="UP000001055"/>
    </source>
</evidence>
<evidence type="ECO:0000313" key="1">
    <source>
        <dbReference type="EMBL" id="EAT85986.1"/>
    </source>
</evidence>
<reference evidence="2" key="1">
    <citation type="journal article" date="2007" name="Plant Cell">
        <title>Dothideomycete-plant interactions illuminated by genome sequencing and EST analysis of the wheat pathogen Stagonospora nodorum.</title>
        <authorList>
            <person name="Hane J.K."/>
            <person name="Lowe R.G."/>
            <person name="Solomon P.S."/>
            <person name="Tan K.C."/>
            <person name="Schoch C.L."/>
            <person name="Spatafora J.W."/>
            <person name="Crous P.W."/>
            <person name="Kodira C."/>
            <person name="Birren B.W."/>
            <person name="Galagan J.E."/>
            <person name="Torriani S.F."/>
            <person name="McDonald B.A."/>
            <person name="Oliver R.P."/>
        </authorList>
    </citation>
    <scope>NUCLEOTIDE SEQUENCE [LARGE SCALE GENOMIC DNA]</scope>
    <source>
        <strain evidence="2">SN15 / ATCC MYA-4574 / FGSC 10173</strain>
    </source>
</reference>